<dbReference type="SUPFAM" id="SSF50044">
    <property type="entry name" value="SH3-domain"/>
    <property type="match status" value="1"/>
</dbReference>
<dbReference type="PANTHER" id="PTHR12845:SF5">
    <property type="entry name" value="EPHEXIN, ISOFORM D"/>
    <property type="match status" value="1"/>
</dbReference>
<feature type="region of interest" description="Disordered" evidence="3">
    <location>
        <begin position="1606"/>
        <end position="1645"/>
    </location>
</feature>
<evidence type="ECO:0000256" key="1">
    <source>
        <dbReference type="ARBA" id="ARBA00022443"/>
    </source>
</evidence>
<feature type="region of interest" description="Disordered" evidence="3">
    <location>
        <begin position="2198"/>
        <end position="2226"/>
    </location>
</feature>
<accession>A0A453Z3J7</accession>
<feature type="compositionally biased region" description="Basic and acidic residues" evidence="3">
    <location>
        <begin position="777"/>
        <end position="795"/>
    </location>
</feature>
<dbReference type="CDD" id="cd00160">
    <property type="entry name" value="RhoGEF"/>
    <property type="match status" value="1"/>
</dbReference>
<feature type="compositionally biased region" description="Polar residues" evidence="3">
    <location>
        <begin position="340"/>
        <end position="370"/>
    </location>
</feature>
<feature type="compositionally biased region" description="Basic and acidic residues" evidence="3">
    <location>
        <begin position="1252"/>
        <end position="1261"/>
    </location>
</feature>
<dbReference type="Pfam" id="PF00018">
    <property type="entry name" value="SH3_1"/>
    <property type="match status" value="1"/>
</dbReference>
<feature type="compositionally biased region" description="Polar residues" evidence="3">
    <location>
        <begin position="2128"/>
        <end position="2139"/>
    </location>
</feature>
<feature type="compositionally biased region" description="Basic and acidic residues" evidence="3">
    <location>
        <begin position="623"/>
        <end position="636"/>
    </location>
</feature>
<dbReference type="VEuPathDB" id="VectorBase:AQUA017190"/>
<evidence type="ECO:0000256" key="3">
    <source>
        <dbReference type="SAM" id="MobiDB-lite"/>
    </source>
</evidence>
<feature type="region of interest" description="Disordered" evidence="3">
    <location>
        <begin position="1252"/>
        <end position="1280"/>
    </location>
</feature>
<feature type="compositionally biased region" description="Basic and acidic residues" evidence="3">
    <location>
        <begin position="1677"/>
        <end position="1688"/>
    </location>
</feature>
<dbReference type="InterPro" id="IPR047271">
    <property type="entry name" value="Ephexin-like"/>
</dbReference>
<feature type="compositionally biased region" description="Basic and acidic residues" evidence="3">
    <location>
        <begin position="15"/>
        <end position="31"/>
    </location>
</feature>
<dbReference type="Gene3D" id="2.30.29.30">
    <property type="entry name" value="Pleckstrin-homology domain (PH domain)/Phosphotyrosine-binding domain (PTB)"/>
    <property type="match status" value="1"/>
</dbReference>
<evidence type="ECO:0008006" key="8">
    <source>
        <dbReference type="Google" id="ProtNLM"/>
    </source>
</evidence>
<feature type="region of interest" description="Disordered" evidence="3">
    <location>
        <begin position="2272"/>
        <end position="2322"/>
    </location>
</feature>
<dbReference type="SMART" id="SM00325">
    <property type="entry name" value="RhoGEF"/>
    <property type="match status" value="1"/>
</dbReference>
<dbReference type="InterPro" id="IPR035899">
    <property type="entry name" value="DBL_dom_sf"/>
</dbReference>
<feature type="compositionally biased region" description="Basic and acidic residues" evidence="3">
    <location>
        <begin position="1127"/>
        <end position="1141"/>
    </location>
</feature>
<feature type="compositionally biased region" description="Basic and acidic residues" evidence="3">
    <location>
        <begin position="745"/>
        <end position="764"/>
    </location>
</feature>
<dbReference type="Gene3D" id="1.20.900.10">
    <property type="entry name" value="Dbl homology (DH) domain"/>
    <property type="match status" value="1"/>
</dbReference>
<feature type="compositionally biased region" description="Low complexity" evidence="3">
    <location>
        <begin position="2293"/>
        <end position="2303"/>
    </location>
</feature>
<dbReference type="SUPFAM" id="SSF48065">
    <property type="entry name" value="DBL homology domain (DH-domain)"/>
    <property type="match status" value="1"/>
</dbReference>
<dbReference type="EnsemblMetazoa" id="AQUA017190-RA">
    <property type="protein sequence ID" value="AQUA017190-PA"/>
    <property type="gene ID" value="AQUA017190"/>
</dbReference>
<dbReference type="InterPro" id="IPR000219">
    <property type="entry name" value="DH_dom"/>
</dbReference>
<feature type="compositionally biased region" description="Polar residues" evidence="3">
    <location>
        <begin position="66"/>
        <end position="82"/>
    </location>
</feature>
<feature type="compositionally biased region" description="Low complexity" evidence="3">
    <location>
        <begin position="1908"/>
        <end position="1924"/>
    </location>
</feature>
<feature type="compositionally biased region" description="Polar residues" evidence="3">
    <location>
        <begin position="1998"/>
        <end position="2014"/>
    </location>
</feature>
<feature type="compositionally biased region" description="Basic and acidic residues" evidence="3">
    <location>
        <begin position="1770"/>
        <end position="1786"/>
    </location>
</feature>
<dbReference type="PANTHER" id="PTHR12845">
    <property type="entry name" value="GUANINE NUCLEOTIDE EXCHANGE FACTOR"/>
    <property type="match status" value="1"/>
</dbReference>
<dbReference type="InterPro" id="IPR036028">
    <property type="entry name" value="SH3-like_dom_sf"/>
</dbReference>
<evidence type="ECO:0000313" key="7">
    <source>
        <dbReference type="Proteomes" id="UP000076407"/>
    </source>
</evidence>
<dbReference type="PROSITE" id="PS50002">
    <property type="entry name" value="SH3"/>
    <property type="match status" value="1"/>
</dbReference>
<sequence>MMHIKSSPTTPLVAGEKRPKKESSQPQDTRKVSSFIQRFYLFGNSPSTPHGAEAEPEAPKVKKTKVSNQQTTGDTQPNSKSAATARPGSSPSTDGTVSSSSEPSEELNPVQYPSYSVQRLRQFWNNRLLSNQQPTGSSIDTLVRKAKSATIGAPTGAAARTVLRKSPSPKATTRFQRNGSITRSGRRRFGTLDCSESVRSGLDVNVQRSAQPPKRSSHAALLSPDREAQRTLVEKRPCVGSTPVTAGPSARESFPLAVSTPNGSQIHWARRTELLGIRALTQEEKKQCAKMPLRVENYVNSYIDVDIQSVGGQDEPARNVSVPVQEPPKDVLEKLPPIPNTSTPVTTPARQPSTSSLGRKGNTPTRKISFMNNISPYNRKLLACNGTKVAALTSKFNQMIQQDAGLLAQVQKRGGYLHKCGNVAYKVIEDPGSDGVYGFTSTGRMSSARSSLRKKHSNASATSGGGSTAAAATATATAATATSAGTAGNRTDESSDEISSSASSKNSSLRKTGLRKRPSLRKNIYRRPEWETGRSSLGVRKVLEMFEPNLHHGRGKRTESGDTGKPPPGRSKPKVPDKSEQVLQKTKDFKSKKVVGEVVEKSNRGALNEQVEEVRGDVATARSADEHVVDGSRQETNESSPVSKEAKSKDVVVSPKEAKKGSSGITSKLHKNSPREASNANVPSKGENLKPTEVLSDGDNSVGELHPSYNWKDGTYDQIDLEEPTNGKEISAVSKPNEMISSQKVLKEKEKSKSAVSKIQERLTFRSSKKVTVENTAPRKEPSEGFANRSDHDLGEDQAAYSSAEKGSKQGTEEPSPYHAVKVSTGANQELIEVLSDGESSFGELHPSYNWTDGTYDRKYVEQAAQINAAYSSVEKGSKKVTEEPSPYHSVKASTGANQELIGVLSDGDSSFGELHPSYSWMDGTYDQIDLEEPTNGKEIAIASATTEMSASQKDPKEKEKGKSAVSKIQERLTFRSSKKVAVENPAPRKEPSEEVANLSDDDFGENHAEYSFLEKGSKQVTEEPSPHDAVQPDNSSQTETVVTSPKEGKEKKRSKSTVSKIYERLTFRSSKKMAAPSERSDEVVIIREAEDANRKASGLRRSFVSSIEIPSIHPDERAVASPSPEASREESTEKDSSEQKILEAISAVSQRIDNLSKSFSDLTLTDDENTQAKRTADAEQEEDVQQVRPNASFLFRGMGSAGSRAGLDSKHASQHNIVEAVNTVVINKSLSMDDHHFPCARGETGRMSLNERSRAQRGLEDDYEPVTQPEEKLPSAAGSKFCSTPSITIDLSELTSKIESFVHKSKRESDNIYQSIPIKPHVTDNAALLHQPEDAISVNSYESFENYESIEHELLSSTRKQNAEKASGEEDTYEICSPPPELPPAREDSRNDLTLPQPKRNLSSSPKTLPKHLQVTYQSNYERIKYSKIPPRPPKPEEVPLPPRNSSTASTGATSTAANVTLEASTSHSSSTEQASSGAGGDLLDKSPHRQERIYEENIYDTIRSADGVDYDDPACGSAELDPTQTTQPGGIRVGLSSRARQQPSPPADNVSLVSSNCYESIGLRLEYERSMMLARRNLAGGSTTTLASDQITNSLYGVTAGLASLTPPSERGSDTSNSADWTDISDEDEAGERADVTTAMATGGSKRPNFIVVRERKRTHQTPLRSRKLARISHPKIDDDSDHHYESLYSIGSNDGRHQHQHDSNYTTLPSHAEGSPLSGNGTSGVNFHEHRAGGGGGDASAAMLLPPDDEFDSFDSDDTDYEDEDDDRNRARTDSGVDIRNAKLPDPPPSSSQVYVLVQKIKNLGTLSEIAKSFHKLSKKKGTKGATTTTGAGGGTYENTVLGSKHAGTKTGSKGMSSSTSSKSFKLPPLPLVGGGGGVPKPPPEDYEGAAVGSPHSGTHPVPPGSSLLLPASSPSLSSASTTANRAAGATPLISSPVPEQSSSAGVRSTSESSNVSGNVPKAPGSAGFSPADGATRKKSKSTKSLRSKLRKSLVSDSTSLNIGSSFNGSRSTFYVTSADVDSGIFNGSDGCLNPSASSVSQSQEMPTKPVEDNRRKSIASATGTTGHGRPTIPPPPPPAEAGKRTAASSSVSPLLAASNSKSVSKKLGATSWYAECGVFKQPHSFGTGSDQSLSNGKGDGSISPRSSLPPKDGGPTGVGPGGVGGGGSAGDRTLTSNGHTSASSWYADIYQTSGASVASSSESSGVSTGGEGGPGDDHSHSMFVNEPLYQIYNAAKLESITRDIDAEISGRSEAELYDDGYEKIAERNRRRKTGGAGEQEGGEEGDEGGCSSSSGSSSTDGDDRGDDSAMHLRKPSRPTALELIEPHIGKLRTLWCEVPEVRNSEILATLTPTEKRLQEAKFEILTSEASYLKSLNLLRTHFVNHPAFRDTRILSSSERKTLFSSIIPVQECSDRLLCDLENCWQDNIMLLGLSHSIYKHAEKHFHVYVTYCEHQAKIDRTLKALKANKPEFARTLAALEADPVCCSLSLSSFLMLPMQRITRMRLLLDAVLQRCHPDDDDEFGSWESTFVLINRILTQCNDAAHRSEQLYEMELLSRQIEFPTNVRPLAIVPCGIGAAPSTMHRKLEKRGDLVHVLWRGDDAKLTFGKKFSKSNVYAFLFTDLLVLTKKKSDESYLVIDYCQRALLTVSSGDIVTGLPAKEMQTIGKNLIIMTLLENHEGKTIEMILSCPSETERERWLMVTEPLASENPDEKIYEQWDCPQVIAVHPYQALQPDELDLDIKDVVNVHRKMADGWYEGERIRDGAVGWFPSNYTKEIPSAHIRAKHIKQRHLLLTYTSKYIDTATKAHHHYHNYYHQPQHQQQHYHQLHHKQQHLQHQQQYHHHHHLQQQSKK</sequence>
<feature type="compositionally biased region" description="Polar residues" evidence="3">
    <location>
        <begin position="1941"/>
        <end position="1961"/>
    </location>
</feature>
<feature type="region of interest" description="Disordered" evidence="3">
    <location>
        <begin position="1822"/>
        <end position="2014"/>
    </location>
</feature>
<feature type="compositionally biased region" description="Low complexity" evidence="3">
    <location>
        <begin position="1445"/>
        <end position="1478"/>
    </location>
</feature>
<keyword evidence="1 2" id="KW-0728">SH3 domain</keyword>
<feature type="compositionally biased region" description="Basic and acidic residues" evidence="3">
    <location>
        <begin position="954"/>
        <end position="974"/>
    </location>
</feature>
<evidence type="ECO:0000259" key="4">
    <source>
        <dbReference type="PROSITE" id="PS50002"/>
    </source>
</evidence>
<feature type="region of interest" description="Disordered" evidence="3">
    <location>
        <begin position="1167"/>
        <end position="1186"/>
    </location>
</feature>
<evidence type="ECO:0000259" key="5">
    <source>
        <dbReference type="PROSITE" id="PS50010"/>
    </source>
</evidence>
<feature type="compositionally biased region" description="Gly residues" evidence="3">
    <location>
        <begin position="2158"/>
        <end position="2173"/>
    </location>
</feature>
<feature type="compositionally biased region" description="Low complexity" evidence="3">
    <location>
        <begin position="87"/>
        <end position="102"/>
    </location>
</feature>
<feature type="region of interest" description="Disordered" evidence="3">
    <location>
        <begin position="1657"/>
        <end position="1795"/>
    </location>
</feature>
<feature type="compositionally biased region" description="Polar residues" evidence="3">
    <location>
        <begin position="2038"/>
        <end position="2049"/>
    </location>
</feature>
<feature type="compositionally biased region" description="Low complexity" evidence="3">
    <location>
        <begin position="497"/>
        <end position="507"/>
    </location>
</feature>
<dbReference type="CDD" id="cd01221">
    <property type="entry name" value="PH_ephexin"/>
    <property type="match status" value="1"/>
</dbReference>
<dbReference type="SMART" id="SM00326">
    <property type="entry name" value="SH3"/>
    <property type="match status" value="1"/>
</dbReference>
<feature type="region of interest" description="Disordered" evidence="3">
    <location>
        <begin position="547"/>
        <end position="820"/>
    </location>
</feature>
<evidence type="ECO:0000313" key="6">
    <source>
        <dbReference type="EnsemblMetazoa" id="AQUA017190-PA"/>
    </source>
</evidence>
<feature type="compositionally biased region" description="Polar residues" evidence="3">
    <location>
        <begin position="1033"/>
        <end position="1044"/>
    </location>
</feature>
<dbReference type="Gene3D" id="2.30.30.40">
    <property type="entry name" value="SH3 Domains"/>
    <property type="match status" value="1"/>
</dbReference>
<feature type="region of interest" description="Disordered" evidence="3">
    <location>
        <begin position="873"/>
        <end position="895"/>
    </location>
</feature>
<feature type="compositionally biased region" description="Basic and acidic residues" evidence="3">
    <location>
        <begin position="574"/>
        <end position="603"/>
    </location>
</feature>
<feature type="region of interest" description="Disordered" evidence="3">
    <location>
        <begin position="1"/>
        <end position="110"/>
    </location>
</feature>
<dbReference type="InterPro" id="IPR011993">
    <property type="entry name" value="PH-like_dom_sf"/>
</dbReference>
<feature type="compositionally biased region" description="Polar residues" evidence="3">
    <location>
        <begin position="944"/>
        <end position="953"/>
    </location>
</feature>
<dbReference type="GO" id="GO:0005085">
    <property type="term" value="F:guanyl-nucleotide exchange factor activity"/>
    <property type="evidence" value="ECO:0007669"/>
    <property type="project" value="InterPro"/>
</dbReference>
<dbReference type="Pfam" id="PF00621">
    <property type="entry name" value="RhoGEF"/>
    <property type="match status" value="1"/>
</dbReference>
<feature type="region of interest" description="Disordered" evidence="3">
    <location>
        <begin position="2124"/>
        <end position="2184"/>
    </location>
</feature>
<organism evidence="6 7">
    <name type="scientific">Anopheles quadriannulatus</name>
    <name type="common">Mosquito</name>
    <dbReference type="NCBI Taxonomy" id="34691"/>
    <lineage>
        <taxon>Eukaryota</taxon>
        <taxon>Metazoa</taxon>
        <taxon>Ecdysozoa</taxon>
        <taxon>Arthropoda</taxon>
        <taxon>Hexapoda</taxon>
        <taxon>Insecta</taxon>
        <taxon>Pterygota</taxon>
        <taxon>Neoptera</taxon>
        <taxon>Endopterygota</taxon>
        <taxon>Diptera</taxon>
        <taxon>Nematocera</taxon>
        <taxon>Culicoidea</taxon>
        <taxon>Culicidae</taxon>
        <taxon>Anophelinae</taxon>
        <taxon>Anopheles</taxon>
    </lineage>
</organism>
<dbReference type="Proteomes" id="UP000076407">
    <property type="component" value="Unassembled WGS sequence"/>
</dbReference>
<dbReference type="InterPro" id="IPR047270">
    <property type="entry name" value="PH_ephexin"/>
</dbReference>
<feature type="compositionally biased region" description="Polar residues" evidence="3">
    <location>
        <begin position="169"/>
        <end position="183"/>
    </location>
</feature>
<feature type="compositionally biased region" description="Basic residues" evidence="3">
    <location>
        <begin position="1657"/>
        <end position="1676"/>
    </location>
</feature>
<feature type="region of interest" description="Disordered" evidence="3">
    <location>
        <begin position="312"/>
        <end position="370"/>
    </location>
</feature>
<reference evidence="6" key="1">
    <citation type="submission" date="2020-05" db="UniProtKB">
        <authorList>
            <consortium name="EnsemblMetazoa"/>
        </authorList>
    </citation>
    <scope>IDENTIFICATION</scope>
    <source>
        <strain evidence="6">SANGQUA</strain>
    </source>
</reference>
<feature type="region of interest" description="Disordered" evidence="3">
    <location>
        <begin position="2029"/>
        <end position="2107"/>
    </location>
</feature>
<feature type="compositionally biased region" description="Low complexity" evidence="3">
    <location>
        <begin position="1852"/>
        <end position="1870"/>
    </location>
</feature>
<feature type="region of interest" description="Disordered" evidence="3">
    <location>
        <begin position="1357"/>
        <end position="1489"/>
    </location>
</feature>
<dbReference type="CDD" id="cd11793">
    <property type="entry name" value="SH3_ephexin1_like"/>
    <property type="match status" value="1"/>
</dbReference>
<feature type="region of interest" description="Disordered" evidence="3">
    <location>
        <begin position="448"/>
        <end position="467"/>
    </location>
</feature>
<feature type="compositionally biased region" description="Basic and acidic residues" evidence="3">
    <location>
        <begin position="644"/>
        <end position="660"/>
    </location>
</feature>
<dbReference type="STRING" id="34691.A0A453Z3J7"/>
<dbReference type="InterPro" id="IPR001452">
    <property type="entry name" value="SH3_domain"/>
</dbReference>
<proteinExistence type="predicted"/>
<dbReference type="SUPFAM" id="SSF50729">
    <property type="entry name" value="PH domain-like"/>
    <property type="match status" value="1"/>
</dbReference>
<feature type="region of interest" description="Disordered" evidence="3">
    <location>
        <begin position="479"/>
        <end position="520"/>
    </location>
</feature>
<feature type="region of interest" description="Disordered" evidence="3">
    <location>
        <begin position="206"/>
        <end position="232"/>
    </location>
</feature>
<feature type="region of interest" description="Disordered" evidence="3">
    <location>
        <begin position="165"/>
        <end position="186"/>
    </location>
</feature>
<feature type="compositionally biased region" description="Polar residues" evidence="3">
    <location>
        <begin position="1"/>
        <end position="10"/>
    </location>
</feature>
<feature type="compositionally biased region" description="Basic residues" evidence="3">
    <location>
        <begin position="1980"/>
        <end position="1995"/>
    </location>
</feature>
<keyword evidence="7" id="KW-1185">Reference proteome</keyword>
<feature type="region of interest" description="Disordered" evidence="3">
    <location>
        <begin position="2833"/>
        <end position="2858"/>
    </location>
</feature>
<dbReference type="PROSITE" id="PS50010">
    <property type="entry name" value="DH_2"/>
    <property type="match status" value="1"/>
</dbReference>
<feature type="compositionally biased region" description="Low complexity" evidence="3">
    <location>
        <begin position="2198"/>
        <end position="2210"/>
    </location>
</feature>
<feature type="region of interest" description="Disordered" evidence="3">
    <location>
        <begin position="1106"/>
        <end position="1141"/>
    </location>
</feature>
<feature type="domain" description="DH" evidence="5">
    <location>
        <begin position="2360"/>
        <end position="2547"/>
    </location>
</feature>
<feature type="compositionally biased region" description="Basic and acidic residues" evidence="3">
    <location>
        <begin position="1016"/>
        <end position="1027"/>
    </location>
</feature>
<protein>
    <recommendedName>
        <fullName evidence="8">DH domain-containing protein</fullName>
    </recommendedName>
</protein>
<feature type="compositionally biased region" description="Low complexity" evidence="3">
    <location>
        <begin position="479"/>
        <end position="488"/>
    </location>
</feature>
<feature type="domain" description="SH3" evidence="4">
    <location>
        <begin position="2723"/>
        <end position="2784"/>
    </location>
</feature>
<name>A0A453Z3J7_ANOQN</name>
<feature type="compositionally biased region" description="Low complexity" evidence="3">
    <location>
        <begin position="2090"/>
        <end position="2104"/>
    </location>
</feature>
<evidence type="ECO:0000256" key="2">
    <source>
        <dbReference type="PROSITE-ProRule" id="PRU00192"/>
    </source>
</evidence>
<feature type="region of interest" description="Disordered" evidence="3">
    <location>
        <begin position="932"/>
        <end position="1059"/>
    </location>
</feature>
<feature type="compositionally biased region" description="Acidic residues" evidence="3">
    <location>
        <begin position="1750"/>
        <end position="1769"/>
    </location>
</feature>